<dbReference type="NCBIfam" id="TIGR00369">
    <property type="entry name" value="unchar_dom_1"/>
    <property type="match status" value="1"/>
</dbReference>
<gene>
    <name evidence="3" type="ORF">ACFQBM_07905</name>
</gene>
<dbReference type="EC" id="3.1.2.-" evidence="3"/>
<evidence type="ECO:0000313" key="4">
    <source>
        <dbReference type="Proteomes" id="UP001596425"/>
    </source>
</evidence>
<evidence type="ECO:0000313" key="3">
    <source>
        <dbReference type="EMBL" id="MFC6633198.1"/>
    </source>
</evidence>
<sequence length="138" mass="14827">MQLDATLKVGKEILAQQPFSTLLGAELEKFEEGYAELSLEIKEDLKQNNGFAHGGVVSYMADNCITFAGASVLGACVTSEYKINYVRPSIGDRLIAKANVLHAGKRQSTCECKVFVRDGGEEKLVAVALGTISKIQAS</sequence>
<protein>
    <submittedName>
        <fullName evidence="3">PaaI family thioesterase</fullName>
        <ecNumber evidence="3">3.1.2.-</ecNumber>
    </submittedName>
</protein>
<evidence type="ECO:0000256" key="1">
    <source>
        <dbReference type="ARBA" id="ARBA00022801"/>
    </source>
</evidence>
<dbReference type="Pfam" id="PF03061">
    <property type="entry name" value="4HBT"/>
    <property type="match status" value="1"/>
</dbReference>
<dbReference type="Gene3D" id="3.10.129.10">
    <property type="entry name" value="Hotdog Thioesterase"/>
    <property type="match status" value="1"/>
</dbReference>
<comment type="caution">
    <text evidence="3">The sequence shown here is derived from an EMBL/GenBank/DDBJ whole genome shotgun (WGS) entry which is preliminary data.</text>
</comment>
<dbReference type="SUPFAM" id="SSF54637">
    <property type="entry name" value="Thioesterase/thiol ester dehydrase-isomerase"/>
    <property type="match status" value="1"/>
</dbReference>
<dbReference type="InterPro" id="IPR003736">
    <property type="entry name" value="PAAI_dom"/>
</dbReference>
<dbReference type="PANTHER" id="PTHR42856">
    <property type="entry name" value="ACYL-COENZYME A THIOESTERASE PAAI"/>
    <property type="match status" value="1"/>
</dbReference>
<dbReference type="InterPro" id="IPR052723">
    <property type="entry name" value="Acyl-CoA_thioesterase_PaaI"/>
</dbReference>
<reference evidence="4" key="1">
    <citation type="journal article" date="2019" name="Int. J. Syst. Evol. Microbiol.">
        <title>The Global Catalogue of Microorganisms (GCM) 10K type strain sequencing project: providing services to taxonomists for standard genome sequencing and annotation.</title>
        <authorList>
            <consortium name="The Broad Institute Genomics Platform"/>
            <consortium name="The Broad Institute Genome Sequencing Center for Infectious Disease"/>
            <person name="Wu L."/>
            <person name="Ma J."/>
        </authorList>
    </citation>
    <scope>NUCLEOTIDE SEQUENCE [LARGE SCALE GENOMIC DNA]</scope>
    <source>
        <strain evidence="4">CGMCC 1.13718</strain>
    </source>
</reference>
<keyword evidence="1 3" id="KW-0378">Hydrolase</keyword>
<dbReference type="InterPro" id="IPR029069">
    <property type="entry name" value="HotDog_dom_sf"/>
</dbReference>
<proteinExistence type="predicted"/>
<evidence type="ECO:0000259" key="2">
    <source>
        <dbReference type="Pfam" id="PF03061"/>
    </source>
</evidence>
<dbReference type="EMBL" id="JBHSVR010000001">
    <property type="protein sequence ID" value="MFC6633198.1"/>
    <property type="molecule type" value="Genomic_DNA"/>
</dbReference>
<dbReference type="InterPro" id="IPR006683">
    <property type="entry name" value="Thioestr_dom"/>
</dbReference>
<accession>A0ABW1YKB7</accession>
<keyword evidence="4" id="KW-1185">Reference proteome</keyword>
<dbReference type="Proteomes" id="UP001596425">
    <property type="component" value="Unassembled WGS sequence"/>
</dbReference>
<dbReference type="CDD" id="cd03443">
    <property type="entry name" value="PaaI_thioesterase"/>
    <property type="match status" value="1"/>
</dbReference>
<name>A0ABW1YKB7_9GAMM</name>
<feature type="domain" description="Thioesterase" evidence="2">
    <location>
        <begin position="49"/>
        <end position="121"/>
    </location>
</feature>
<dbReference type="PANTHER" id="PTHR42856:SF1">
    <property type="entry name" value="ACYL-COENZYME A THIOESTERASE PAAI"/>
    <property type="match status" value="1"/>
</dbReference>
<organism evidence="3 4">
    <name type="scientific">Microbulbifer taiwanensis</name>
    <dbReference type="NCBI Taxonomy" id="986746"/>
    <lineage>
        <taxon>Bacteria</taxon>
        <taxon>Pseudomonadati</taxon>
        <taxon>Pseudomonadota</taxon>
        <taxon>Gammaproteobacteria</taxon>
        <taxon>Cellvibrionales</taxon>
        <taxon>Microbulbiferaceae</taxon>
        <taxon>Microbulbifer</taxon>
    </lineage>
</organism>
<dbReference type="GO" id="GO:0016787">
    <property type="term" value="F:hydrolase activity"/>
    <property type="evidence" value="ECO:0007669"/>
    <property type="project" value="UniProtKB-KW"/>
</dbReference>
<dbReference type="RefSeq" id="WP_193189321.1">
    <property type="nucleotide sequence ID" value="NZ_JACZFR010000006.1"/>
</dbReference>